<dbReference type="Pfam" id="PF00472">
    <property type="entry name" value="RF-1"/>
    <property type="match status" value="1"/>
</dbReference>
<evidence type="ECO:0000256" key="6">
    <source>
        <dbReference type="SAM" id="Coils"/>
    </source>
</evidence>
<dbReference type="InterPro" id="IPR004374">
    <property type="entry name" value="PrfB"/>
</dbReference>
<protein>
    <recommendedName>
        <fullName evidence="4 5">Peptide chain release factor 2</fullName>
        <shortName evidence="4">RF-2</shortName>
    </recommendedName>
</protein>
<dbReference type="PANTHER" id="PTHR43116:SF3">
    <property type="entry name" value="CLASS I PEPTIDE CHAIN RELEASE FACTOR"/>
    <property type="match status" value="1"/>
</dbReference>
<feature type="coiled-coil region" evidence="6">
    <location>
        <begin position="247"/>
        <end position="274"/>
    </location>
</feature>
<comment type="function">
    <text evidence="4">Peptide chain release factor 2 directs the termination of translation in response to the peptide chain termination codons UGA and UAA.</text>
</comment>
<dbReference type="SMART" id="SM00937">
    <property type="entry name" value="PCRF"/>
    <property type="match status" value="1"/>
</dbReference>
<keyword evidence="4" id="KW-0963">Cytoplasm</keyword>
<dbReference type="InterPro" id="IPR000352">
    <property type="entry name" value="Pep_chain_release_fac_I"/>
</dbReference>
<dbReference type="GO" id="GO:0005737">
    <property type="term" value="C:cytoplasm"/>
    <property type="evidence" value="ECO:0007669"/>
    <property type="project" value="UniProtKB-SubCell"/>
</dbReference>
<dbReference type="Gene3D" id="3.30.160.20">
    <property type="match status" value="1"/>
</dbReference>
<feature type="coiled-coil region" evidence="6">
    <location>
        <begin position="48"/>
        <end position="90"/>
    </location>
</feature>
<dbReference type="EMBL" id="PCVM01000095">
    <property type="protein sequence ID" value="PIQ73162.1"/>
    <property type="molecule type" value="Genomic_DNA"/>
</dbReference>
<proteinExistence type="inferred from homology"/>
<dbReference type="Proteomes" id="UP000231056">
    <property type="component" value="Unassembled WGS sequence"/>
</dbReference>
<dbReference type="Pfam" id="PF03462">
    <property type="entry name" value="PCRF"/>
    <property type="match status" value="1"/>
</dbReference>
<keyword evidence="3 4" id="KW-0648">Protein biosynthesis</keyword>
<accession>A0A2M6ITG5</accession>
<evidence type="ECO:0000313" key="8">
    <source>
        <dbReference type="EMBL" id="PIQ73162.1"/>
    </source>
</evidence>
<evidence type="ECO:0000256" key="5">
    <source>
        <dbReference type="NCBIfam" id="TIGR00020"/>
    </source>
</evidence>
<dbReference type="SUPFAM" id="SSF75620">
    <property type="entry name" value="Release factor"/>
    <property type="match status" value="1"/>
</dbReference>
<dbReference type="PANTHER" id="PTHR43116">
    <property type="entry name" value="PEPTIDE CHAIN RELEASE FACTOR 2"/>
    <property type="match status" value="1"/>
</dbReference>
<evidence type="ECO:0000256" key="1">
    <source>
        <dbReference type="ARBA" id="ARBA00010835"/>
    </source>
</evidence>
<dbReference type="NCBIfam" id="TIGR00020">
    <property type="entry name" value="prfB"/>
    <property type="match status" value="1"/>
</dbReference>
<comment type="caution">
    <text evidence="8">The sequence shown here is derived from an EMBL/GenBank/DDBJ whole genome shotgun (WGS) entry which is preliminary data.</text>
</comment>
<dbReference type="Gene3D" id="3.30.70.1660">
    <property type="match status" value="1"/>
</dbReference>
<keyword evidence="6" id="KW-0175">Coiled coil</keyword>
<sequence length="337" mass="38842">MDNDKLQSLKKKCQEISTKINPKALSETVKSLEARTYEQNFWNDHETASDVMKRIADMKQEIDDIELMQLYIDEDELEEAEKLISQYEIRLFLSGKYDKGNAIFSIHSGQGGTEAMDWASMLFRMYTRYFEIKAWKWEEIDRVAGEEAGIKSVIINVTGSFAYGLLKAEAGTHRLVRQSPFNSDNLRQTSFALVEVLPVIANKDIDVKEEDVDWQFFRSGGAGGQNVNKVSTAVRLIHKPTGIIVTCQQERSQLQNRENALQLLRAQLWELEEKKREKTIGTYKKDTQASWGKQIRSYVLHPYKMVKDMRTKYEDSQAEQVLDGNIEGFIQAFIKKS</sequence>
<dbReference type="InterPro" id="IPR045853">
    <property type="entry name" value="Pep_chain_release_fac_I_sf"/>
</dbReference>
<gene>
    <name evidence="4" type="primary">prfB</name>
    <name evidence="8" type="ORF">COV58_03995</name>
</gene>
<keyword evidence="2 4" id="KW-0488">Methylation</keyword>
<organism evidence="8 9">
    <name type="scientific">Candidatus Roizmanbacteria bacterium CG11_big_fil_rev_8_21_14_0_20_36_8</name>
    <dbReference type="NCBI Taxonomy" id="1974856"/>
    <lineage>
        <taxon>Bacteria</taxon>
        <taxon>Candidatus Roizmaniibacteriota</taxon>
    </lineage>
</organism>
<dbReference type="HAMAP" id="MF_00094">
    <property type="entry name" value="Rel_fac_2"/>
    <property type="match status" value="1"/>
</dbReference>
<feature type="modified residue" description="N5-methylglutamine" evidence="4">
    <location>
        <position position="225"/>
    </location>
</feature>
<evidence type="ECO:0000256" key="3">
    <source>
        <dbReference type="ARBA" id="ARBA00022917"/>
    </source>
</evidence>
<dbReference type="Gene3D" id="1.20.58.410">
    <property type="entry name" value="Release factor"/>
    <property type="match status" value="1"/>
</dbReference>
<comment type="subcellular location">
    <subcellularLocation>
        <location evidence="4">Cytoplasm</location>
    </subcellularLocation>
</comment>
<dbReference type="InterPro" id="IPR005139">
    <property type="entry name" value="PCRF"/>
</dbReference>
<dbReference type="PROSITE" id="PS00745">
    <property type="entry name" value="RF_PROK_I"/>
    <property type="match status" value="1"/>
</dbReference>
<name>A0A2M6ITG5_9BACT</name>
<evidence type="ECO:0000259" key="7">
    <source>
        <dbReference type="PROSITE" id="PS00745"/>
    </source>
</evidence>
<comment type="PTM">
    <text evidence="4">Methylated by PrmC. Methylation increases the termination efficiency of RF2.</text>
</comment>
<evidence type="ECO:0000256" key="2">
    <source>
        <dbReference type="ARBA" id="ARBA00022481"/>
    </source>
</evidence>
<reference evidence="8 9" key="1">
    <citation type="submission" date="2017-09" db="EMBL/GenBank/DDBJ databases">
        <title>Depth-based differentiation of microbial function through sediment-hosted aquifers and enrichment of novel symbionts in the deep terrestrial subsurface.</title>
        <authorList>
            <person name="Probst A.J."/>
            <person name="Ladd B."/>
            <person name="Jarett J.K."/>
            <person name="Geller-Mcgrath D.E."/>
            <person name="Sieber C.M."/>
            <person name="Emerson J.B."/>
            <person name="Anantharaman K."/>
            <person name="Thomas B.C."/>
            <person name="Malmstrom R."/>
            <person name="Stieglmeier M."/>
            <person name="Klingl A."/>
            <person name="Woyke T."/>
            <person name="Ryan C.M."/>
            <person name="Banfield J.F."/>
        </authorList>
    </citation>
    <scope>NUCLEOTIDE SEQUENCE [LARGE SCALE GENOMIC DNA]</scope>
    <source>
        <strain evidence="8">CG11_big_fil_rev_8_21_14_0_20_36_8</strain>
    </source>
</reference>
<dbReference type="GO" id="GO:0016149">
    <property type="term" value="F:translation release factor activity, codon specific"/>
    <property type="evidence" value="ECO:0007669"/>
    <property type="project" value="UniProtKB-UniRule"/>
</dbReference>
<evidence type="ECO:0000313" key="9">
    <source>
        <dbReference type="Proteomes" id="UP000231056"/>
    </source>
</evidence>
<comment type="similarity">
    <text evidence="1 4">Belongs to the prokaryotic/mitochondrial release factor family.</text>
</comment>
<evidence type="ECO:0000256" key="4">
    <source>
        <dbReference type="HAMAP-Rule" id="MF_00094"/>
    </source>
</evidence>
<dbReference type="AlphaFoldDB" id="A0A2M6ITG5"/>
<feature type="domain" description="Prokaryotic-type class I peptide chain release factors" evidence="7">
    <location>
        <begin position="218"/>
        <end position="234"/>
    </location>
</feature>